<accession>A0ABN7VZR6</accession>
<dbReference type="EMBL" id="CAJVQB010026463">
    <property type="protein sequence ID" value="CAG8808581.1"/>
    <property type="molecule type" value="Genomic_DNA"/>
</dbReference>
<name>A0ABN7VZR6_GIGMA</name>
<organism evidence="1 2">
    <name type="scientific">Gigaspora margarita</name>
    <dbReference type="NCBI Taxonomy" id="4874"/>
    <lineage>
        <taxon>Eukaryota</taxon>
        <taxon>Fungi</taxon>
        <taxon>Fungi incertae sedis</taxon>
        <taxon>Mucoromycota</taxon>
        <taxon>Glomeromycotina</taxon>
        <taxon>Glomeromycetes</taxon>
        <taxon>Diversisporales</taxon>
        <taxon>Gigasporaceae</taxon>
        <taxon>Gigaspora</taxon>
    </lineage>
</organism>
<comment type="caution">
    <text evidence="1">The sequence shown here is derived from an EMBL/GenBank/DDBJ whole genome shotgun (WGS) entry which is preliminary data.</text>
</comment>
<keyword evidence="2" id="KW-1185">Reference proteome</keyword>
<dbReference type="Proteomes" id="UP000789901">
    <property type="component" value="Unassembled WGS sequence"/>
</dbReference>
<reference evidence="1 2" key="1">
    <citation type="submission" date="2021-06" db="EMBL/GenBank/DDBJ databases">
        <authorList>
            <person name="Kallberg Y."/>
            <person name="Tangrot J."/>
            <person name="Rosling A."/>
        </authorList>
    </citation>
    <scope>NUCLEOTIDE SEQUENCE [LARGE SCALE GENOMIC DNA]</scope>
    <source>
        <strain evidence="1 2">120-4 pot B 10/14</strain>
    </source>
</reference>
<evidence type="ECO:0000313" key="2">
    <source>
        <dbReference type="Proteomes" id="UP000789901"/>
    </source>
</evidence>
<sequence length="131" mass="15016">IYQNSWNVFWFDINNDVQHAAAKLDDDVQHAAAELDDNDWKEPYIIPCESEFKTKNREKPKNIPMNAFRFDKYISVETGKPSRATSTRQSDQQLPLILAINATGISINEEGICLENKDLPEEISFSPDDIQ</sequence>
<proteinExistence type="predicted"/>
<feature type="non-terminal residue" evidence="1">
    <location>
        <position position="1"/>
    </location>
</feature>
<protein>
    <submittedName>
        <fullName evidence="1">8979_t:CDS:1</fullName>
    </submittedName>
</protein>
<gene>
    <name evidence="1" type="ORF">GMARGA_LOCUS24733</name>
</gene>
<evidence type="ECO:0000313" key="1">
    <source>
        <dbReference type="EMBL" id="CAG8808581.1"/>
    </source>
</evidence>